<dbReference type="Pfam" id="PF01965">
    <property type="entry name" value="DJ-1_PfpI"/>
    <property type="match status" value="1"/>
</dbReference>
<dbReference type="InterPro" id="IPR002818">
    <property type="entry name" value="DJ-1/PfpI"/>
</dbReference>
<gene>
    <name evidence="2" type="ORF">GCM10011410_25650</name>
</gene>
<dbReference type="InterPro" id="IPR052158">
    <property type="entry name" value="INH-QAR"/>
</dbReference>
<keyword evidence="3" id="KW-1185">Reference proteome</keyword>
<evidence type="ECO:0000259" key="1">
    <source>
        <dbReference type="Pfam" id="PF01965"/>
    </source>
</evidence>
<dbReference type="PANTHER" id="PTHR43130">
    <property type="entry name" value="ARAC-FAMILY TRANSCRIPTIONAL REGULATOR"/>
    <property type="match status" value="1"/>
</dbReference>
<accession>A0A916XHU5</accession>
<name>A0A916XHU5_9ACTN</name>
<dbReference type="AlphaFoldDB" id="A0A916XHU5"/>
<protein>
    <recommendedName>
        <fullName evidence="1">DJ-1/PfpI domain-containing protein</fullName>
    </recommendedName>
</protein>
<dbReference type="EMBL" id="BMJH01000003">
    <property type="protein sequence ID" value="GGC71530.1"/>
    <property type="molecule type" value="Genomic_DNA"/>
</dbReference>
<dbReference type="CDD" id="cd03139">
    <property type="entry name" value="GATase1_PfpI_2"/>
    <property type="match status" value="1"/>
</dbReference>
<sequence>MCGLCLVRIGPVTRSCLAMTGGSTIADSGVFVMAATHSFDETPTPDVVLIGGSVTASGAIAKNQLLLEWLRRVHKTTQWTASVCTGSVVRVAAGLLEDQPSTTNWSEMSVLNGLGARAMSDERIVQSGKIVTGAGVSAGIDLALWLVGKIAGDDVARAAQLAIGYDPRPPYDSGSLAEC</sequence>
<reference evidence="2" key="1">
    <citation type="journal article" date="2014" name="Int. J. Syst. Evol. Microbiol.">
        <title>Complete genome sequence of Corynebacterium casei LMG S-19264T (=DSM 44701T), isolated from a smear-ripened cheese.</title>
        <authorList>
            <consortium name="US DOE Joint Genome Institute (JGI-PGF)"/>
            <person name="Walter F."/>
            <person name="Albersmeier A."/>
            <person name="Kalinowski J."/>
            <person name="Ruckert C."/>
        </authorList>
    </citation>
    <scope>NUCLEOTIDE SEQUENCE</scope>
    <source>
        <strain evidence="2">CGMCC 1.15478</strain>
    </source>
</reference>
<dbReference type="SUPFAM" id="SSF52317">
    <property type="entry name" value="Class I glutamine amidotransferase-like"/>
    <property type="match status" value="1"/>
</dbReference>
<organism evidence="2 3">
    <name type="scientific">Hoyosella rhizosphaerae</name>
    <dbReference type="NCBI Taxonomy" id="1755582"/>
    <lineage>
        <taxon>Bacteria</taxon>
        <taxon>Bacillati</taxon>
        <taxon>Actinomycetota</taxon>
        <taxon>Actinomycetes</taxon>
        <taxon>Mycobacteriales</taxon>
        <taxon>Hoyosellaceae</taxon>
        <taxon>Hoyosella</taxon>
    </lineage>
</organism>
<reference evidence="2" key="2">
    <citation type="submission" date="2020-09" db="EMBL/GenBank/DDBJ databases">
        <authorList>
            <person name="Sun Q."/>
            <person name="Zhou Y."/>
        </authorList>
    </citation>
    <scope>NUCLEOTIDE SEQUENCE</scope>
    <source>
        <strain evidence="2">CGMCC 1.15478</strain>
    </source>
</reference>
<dbReference type="InterPro" id="IPR029062">
    <property type="entry name" value="Class_I_gatase-like"/>
</dbReference>
<dbReference type="Proteomes" id="UP000641514">
    <property type="component" value="Unassembled WGS sequence"/>
</dbReference>
<comment type="caution">
    <text evidence="2">The sequence shown here is derived from an EMBL/GenBank/DDBJ whole genome shotgun (WGS) entry which is preliminary data.</text>
</comment>
<dbReference type="Gene3D" id="3.40.50.880">
    <property type="match status" value="1"/>
</dbReference>
<evidence type="ECO:0000313" key="2">
    <source>
        <dbReference type="EMBL" id="GGC71530.1"/>
    </source>
</evidence>
<dbReference type="GO" id="GO:0006355">
    <property type="term" value="P:regulation of DNA-templated transcription"/>
    <property type="evidence" value="ECO:0007669"/>
    <property type="project" value="TreeGrafter"/>
</dbReference>
<evidence type="ECO:0000313" key="3">
    <source>
        <dbReference type="Proteomes" id="UP000641514"/>
    </source>
</evidence>
<dbReference type="PANTHER" id="PTHR43130:SF2">
    <property type="entry name" value="DJ-1_PFPI DOMAIN-CONTAINING PROTEIN"/>
    <property type="match status" value="1"/>
</dbReference>
<feature type="domain" description="DJ-1/PfpI" evidence="1">
    <location>
        <begin position="28"/>
        <end position="147"/>
    </location>
</feature>
<proteinExistence type="predicted"/>